<evidence type="ECO:0000313" key="3">
    <source>
        <dbReference type="Proteomes" id="UP000011713"/>
    </source>
</evidence>
<organism evidence="2 3">
    <name type="scientific">Hyaloperonospora arabidopsidis (strain Emoy2)</name>
    <name type="common">Downy mildew agent</name>
    <name type="synonym">Peronospora arabidopsidis</name>
    <dbReference type="NCBI Taxonomy" id="559515"/>
    <lineage>
        <taxon>Eukaryota</taxon>
        <taxon>Sar</taxon>
        <taxon>Stramenopiles</taxon>
        <taxon>Oomycota</taxon>
        <taxon>Peronosporomycetes</taxon>
        <taxon>Peronosporales</taxon>
        <taxon>Peronosporaceae</taxon>
        <taxon>Hyaloperonospora</taxon>
    </lineage>
</organism>
<feature type="compositionally biased region" description="Polar residues" evidence="1">
    <location>
        <begin position="35"/>
        <end position="45"/>
    </location>
</feature>
<name>M4C722_HYAAE</name>
<keyword evidence="3" id="KW-1185">Reference proteome</keyword>
<dbReference type="InParanoid" id="M4C722"/>
<evidence type="ECO:0000256" key="1">
    <source>
        <dbReference type="SAM" id="MobiDB-lite"/>
    </source>
</evidence>
<evidence type="ECO:0000313" key="2">
    <source>
        <dbReference type="EnsemblProtists" id="HpaP814910"/>
    </source>
</evidence>
<accession>M4C722</accession>
<dbReference type="Proteomes" id="UP000011713">
    <property type="component" value="Unassembled WGS sequence"/>
</dbReference>
<feature type="region of interest" description="Disordered" evidence="1">
    <location>
        <begin position="1"/>
        <end position="74"/>
    </location>
</feature>
<dbReference type="EnsemblProtists" id="HpaT814910">
    <property type="protein sequence ID" value="HpaP814910"/>
    <property type="gene ID" value="HpaG814910"/>
</dbReference>
<proteinExistence type="predicted"/>
<dbReference type="EMBL" id="ABWE02009445">
    <property type="status" value="NOT_ANNOTATED_CDS"/>
    <property type="molecule type" value="Genomic_DNA"/>
</dbReference>
<reference evidence="2" key="2">
    <citation type="submission" date="2015-06" db="UniProtKB">
        <authorList>
            <consortium name="EnsemblProtists"/>
        </authorList>
    </citation>
    <scope>IDENTIFICATION</scope>
    <source>
        <strain evidence="2">Emoy2</strain>
    </source>
</reference>
<protein>
    <submittedName>
        <fullName evidence="2">Uncharacterized protein</fullName>
    </submittedName>
</protein>
<sequence>KKLALTPKRAPLADIGTPQRTPQLALPPPLPVTLKESTPHLTSPLRSPFRSPFRKKARRSQSPSQGLVDLSSPSLRSPARVWLSTTQSLKLR</sequence>
<reference evidence="3" key="1">
    <citation type="journal article" date="2010" name="Science">
        <title>Signatures of adaptation to obligate biotrophy in the Hyaloperonospora arabidopsidis genome.</title>
        <authorList>
            <person name="Baxter L."/>
            <person name="Tripathy S."/>
            <person name="Ishaque N."/>
            <person name="Boot N."/>
            <person name="Cabral A."/>
            <person name="Kemen E."/>
            <person name="Thines M."/>
            <person name="Ah-Fong A."/>
            <person name="Anderson R."/>
            <person name="Badejoko W."/>
            <person name="Bittner-Eddy P."/>
            <person name="Boore J.L."/>
            <person name="Chibucos M.C."/>
            <person name="Coates M."/>
            <person name="Dehal P."/>
            <person name="Delehaunty K."/>
            <person name="Dong S."/>
            <person name="Downton P."/>
            <person name="Dumas B."/>
            <person name="Fabro G."/>
            <person name="Fronick C."/>
            <person name="Fuerstenberg S.I."/>
            <person name="Fulton L."/>
            <person name="Gaulin E."/>
            <person name="Govers F."/>
            <person name="Hughes L."/>
            <person name="Humphray S."/>
            <person name="Jiang R.H."/>
            <person name="Judelson H."/>
            <person name="Kamoun S."/>
            <person name="Kyung K."/>
            <person name="Meijer H."/>
            <person name="Minx P."/>
            <person name="Morris P."/>
            <person name="Nelson J."/>
            <person name="Phuntumart V."/>
            <person name="Qutob D."/>
            <person name="Rehmany A."/>
            <person name="Rougon-Cardoso A."/>
            <person name="Ryden P."/>
            <person name="Torto-Alalibo T."/>
            <person name="Studholme D."/>
            <person name="Wang Y."/>
            <person name="Win J."/>
            <person name="Wood J."/>
            <person name="Clifton S.W."/>
            <person name="Rogers J."/>
            <person name="Van den Ackerveken G."/>
            <person name="Jones J.D."/>
            <person name="McDowell J.M."/>
            <person name="Beynon J."/>
            <person name="Tyler B.M."/>
        </authorList>
    </citation>
    <scope>NUCLEOTIDE SEQUENCE [LARGE SCALE GENOMIC DNA]</scope>
    <source>
        <strain evidence="3">Emoy2</strain>
    </source>
</reference>
<dbReference type="HOGENOM" id="CLU_2419811_0_0_1"/>
<dbReference type="VEuPathDB" id="FungiDB:HpaG814910"/>
<feature type="compositionally biased region" description="Polar residues" evidence="1">
    <location>
        <begin position="60"/>
        <end position="74"/>
    </location>
</feature>
<dbReference type="AlphaFoldDB" id="M4C722"/>